<protein>
    <submittedName>
        <fullName evidence="2">Glycosyltransferase</fullName>
    </submittedName>
</protein>
<dbReference type="PATRIC" id="fig|29422.6.peg.2058"/>
<dbReference type="Proteomes" id="UP000054742">
    <property type="component" value="Unassembled WGS sequence"/>
</dbReference>
<proteinExistence type="predicted"/>
<comment type="caution">
    <text evidence="2">The sequence shown here is derived from an EMBL/GenBank/DDBJ whole genome shotgun (WGS) entry which is preliminary data.</text>
</comment>
<feature type="domain" description="Glycosyltransferase 2-like" evidence="1">
    <location>
        <begin position="4"/>
        <end position="136"/>
    </location>
</feature>
<keyword evidence="3" id="KW-1185">Reference proteome</keyword>
<dbReference type="Pfam" id="PF00535">
    <property type="entry name" value="Glycos_transf_2"/>
    <property type="match status" value="1"/>
</dbReference>
<evidence type="ECO:0000313" key="2">
    <source>
        <dbReference type="EMBL" id="KTC81409.1"/>
    </source>
</evidence>
<reference evidence="2 3" key="1">
    <citation type="submission" date="2015-11" db="EMBL/GenBank/DDBJ databases">
        <title>Genomic analysis of 38 Legionella species identifies large and diverse effector repertoires.</title>
        <authorList>
            <person name="Burstein D."/>
            <person name="Amaro F."/>
            <person name="Zusman T."/>
            <person name="Lifshitz Z."/>
            <person name="Cohen O."/>
            <person name="Gilbert J.A."/>
            <person name="Pupko T."/>
            <person name="Shuman H.A."/>
            <person name="Segal G."/>
        </authorList>
    </citation>
    <scope>NUCLEOTIDE SEQUENCE [LARGE SCALE GENOMIC DNA]</scope>
    <source>
        <strain evidence="2 3">ATCC 43878</strain>
    </source>
</reference>
<keyword evidence="2" id="KW-0808">Transferase</keyword>
<evidence type="ECO:0000313" key="3">
    <source>
        <dbReference type="Proteomes" id="UP000054742"/>
    </source>
</evidence>
<name>A0A0W0SE40_9GAMM</name>
<dbReference type="InterPro" id="IPR029044">
    <property type="entry name" value="Nucleotide-diphossugar_trans"/>
</dbReference>
<dbReference type="EMBL" id="LNXV01000029">
    <property type="protein sequence ID" value="KTC81409.1"/>
    <property type="molecule type" value="Genomic_DNA"/>
</dbReference>
<dbReference type="SUPFAM" id="SSF53448">
    <property type="entry name" value="Nucleotide-diphospho-sugar transferases"/>
    <property type="match status" value="1"/>
</dbReference>
<dbReference type="Gene3D" id="3.90.550.10">
    <property type="entry name" value="Spore Coat Polysaccharide Biosynthesis Protein SpsA, Chain A"/>
    <property type="match status" value="1"/>
</dbReference>
<dbReference type="GO" id="GO:0016758">
    <property type="term" value="F:hexosyltransferase activity"/>
    <property type="evidence" value="ECO:0007669"/>
    <property type="project" value="UniProtKB-ARBA"/>
</dbReference>
<accession>A0A0W0SE40</accession>
<dbReference type="PANTHER" id="PTHR22916:SF3">
    <property type="entry name" value="UDP-GLCNAC:BETAGAL BETA-1,3-N-ACETYLGLUCOSAMINYLTRANSFERASE-LIKE PROTEIN 1"/>
    <property type="match status" value="1"/>
</dbReference>
<organism evidence="2 3">
    <name type="scientific">Legionella brunensis</name>
    <dbReference type="NCBI Taxonomy" id="29422"/>
    <lineage>
        <taxon>Bacteria</taxon>
        <taxon>Pseudomonadati</taxon>
        <taxon>Pseudomonadota</taxon>
        <taxon>Gammaproteobacteria</taxon>
        <taxon>Legionellales</taxon>
        <taxon>Legionellaceae</taxon>
        <taxon>Legionella</taxon>
    </lineage>
</organism>
<dbReference type="OrthoDB" id="8742915at2"/>
<dbReference type="RefSeq" id="WP_058441928.1">
    <property type="nucleotide sequence ID" value="NZ_CAAAHU010000002.1"/>
</dbReference>
<dbReference type="PANTHER" id="PTHR22916">
    <property type="entry name" value="GLYCOSYLTRANSFERASE"/>
    <property type="match status" value="1"/>
</dbReference>
<gene>
    <name evidence="2" type="ORF">Lbru_1929</name>
</gene>
<evidence type="ECO:0000259" key="1">
    <source>
        <dbReference type="Pfam" id="PF00535"/>
    </source>
</evidence>
<dbReference type="STRING" id="29422.Lbru_1929"/>
<dbReference type="InterPro" id="IPR001173">
    <property type="entry name" value="Glyco_trans_2-like"/>
</dbReference>
<sequence>MKGTVVVSCYNQKNYIKECIDSILSQKTNYEFNILVSDDCSTDGTQEIIIDYSQLYPEKIQVIARDKNVGPAVNYIEAHKAATGDIVFHCDGDDVMLPGKLQKQFELFNHDQSLNLIFHRALYFSDDGSYLAETGNSSADQNVMYFNAEDLALWGSITVHSAYAYRKSSRKVADPKREFMEWFFGMDSLLPVGRGAYINEVLVKYRCNPKGGAYLATQKGRIKAYGIYFQDLFHYFDLYPMLRKQLYANCLITALGMLKSRCGLAKKLPSFLLKNIFYFRFANFKKTLKMRTAIAPATRIR</sequence>
<dbReference type="AlphaFoldDB" id="A0A0W0SE40"/>